<feature type="compositionally biased region" description="Basic residues" evidence="9">
    <location>
        <begin position="133"/>
        <end position="149"/>
    </location>
</feature>
<name>A0A1V0M8J7_9ALPH</name>
<comment type="function">
    <text evidence="8">Tegument protein that can bind to various RNA transcripts. Plays a role in the attenuation of selective viral and cellular mRNA degradation by modulating the activity of host shutoff RNase UL41/VHS. Also plays a role in the primary envelopment of virions in the perinuclear space, probably by interacting with two nuclear egress proteins UL31 and UL34.</text>
</comment>
<feature type="compositionally biased region" description="Basic residues" evidence="9">
    <location>
        <begin position="167"/>
        <end position="184"/>
    </location>
</feature>
<reference evidence="10" key="1">
    <citation type="journal article" date="2017" name="Arch. Virol.">
        <title>Complete genome sequence and evolution analysis of a columbid herpesvirus type 1 from feral pigeon in China.</title>
        <authorList>
            <person name="Guo Y."/>
            <person name="Li S."/>
            <person name="Sun X."/>
            <person name="He Y."/>
            <person name="Zhao H."/>
            <person name="Wang Y."/>
            <person name="Zhao P."/>
            <person name="Xing M."/>
        </authorList>
    </citation>
    <scope>NUCLEOTIDE SEQUENCE [LARGE SCALE GENOMIC DNA]</scope>
    <source>
        <strain evidence="10">HLJ</strain>
    </source>
</reference>
<evidence type="ECO:0000256" key="6">
    <source>
        <dbReference type="ARBA" id="ARBA00022844"/>
    </source>
</evidence>
<dbReference type="GO" id="GO:0042025">
    <property type="term" value="C:host cell nucleus"/>
    <property type="evidence" value="ECO:0007669"/>
    <property type="project" value="UniProtKB-SubCell"/>
</dbReference>
<keyword evidence="8" id="KW-0694">RNA-binding</keyword>
<feature type="compositionally biased region" description="Basic and acidic residues" evidence="9">
    <location>
        <begin position="119"/>
        <end position="132"/>
    </location>
</feature>
<protein>
    <recommendedName>
        <fullName evidence="8">Tegument protein UL47</fullName>
    </recommendedName>
</protein>
<feature type="region of interest" description="Disordered" evidence="9">
    <location>
        <begin position="1"/>
        <end position="222"/>
    </location>
</feature>
<dbReference type="Proteomes" id="UP000202345">
    <property type="component" value="Segment"/>
</dbReference>
<evidence type="ECO:0000256" key="7">
    <source>
        <dbReference type="ARBA" id="ARBA00023200"/>
    </source>
</evidence>
<comment type="domain">
    <text evidence="8">The nuclear export signal is CRM1-dependent.</text>
</comment>
<sequence>MYRRGSSRPLRDYGPGSTSQRDRDRRRSQEPYSQSRRQSRHHHGDADTDEDMEWEGNSGSDSPDRAGPSRGRGGFWDYLRDAFGGASPQRRSAARDNNDDDDSRSADRGEGRSGAGRPSHHDVDMEREDAAPRRRAAPRVASRRPRGRRDSRSTSTGDESDRAGAGRGRHSRVRSRSRSRHSPWRGRAVETDTEYDSEPPQRRRPANLYAPPPALTAEDGSEDLMLSDTDDLQIENKPGIPIKLPPFLERRMLLGDFLSLLPIEPQLEDVSASLSRYEDEVLHKRGNEYGDGALWNDGPKALPEYPQGSMYCTDPKEGQMAAWSRTAKQAHALITALQQRSLLSAVAPAKTSHGTAVLFILDASMRIAASLHNERWSSLLEGELSSPRKAGPAQMFTTVPRDDAYLFIDGPTDHARGPTAAILRSSFGSLAFWPELRVVLTYGIRKCVRYAVAAILRSEVMLATRAGKDQTNMTDAELKTISSSFTAGVVAACVATQFLYTALGRSLHPRAKNDAYERVLDIAPLVRIPMGSDHLTRAESVCFNNIQMDRRVNPSELADAVVAAHVAARSALTDIMLEYAEGYDTDDDMDDRRAIPSPNGDVPSAIIGVALILQRMLGYLNSLASYLIIATLYQGRDVTMWSDTFGLYSFLVSTCTPLYRHMTAGEFYDSRSEAMQELELVAARGDAPMPDRQMMVLEELGELDVLRLISPVSLRNYLGRRVALSEAVDGAREVLFGLEAVEAARQHVTGGRVIGRGRRR</sequence>
<keyword evidence="8" id="KW-0804">Transcription</keyword>
<comment type="subunit">
    <text evidence="8">Interacts with US3 kinase. Interacts with UL31 and UL34; these interactions seem important for efficient virion nuclear egress. Interacts with UL41/VHS.</text>
</comment>
<evidence type="ECO:0000256" key="1">
    <source>
        <dbReference type="ARBA" id="ARBA00004147"/>
    </source>
</evidence>
<dbReference type="Pfam" id="PF03362">
    <property type="entry name" value="Herpes_UL47"/>
    <property type="match status" value="1"/>
</dbReference>
<organism evidence="10">
    <name type="scientific">Columbid alphaherpesvirus 1</name>
    <dbReference type="NCBI Taxonomy" id="93386"/>
    <lineage>
        <taxon>Viruses</taxon>
        <taxon>Duplodnaviria</taxon>
        <taxon>Heunggongvirae</taxon>
        <taxon>Peploviricota</taxon>
        <taxon>Herviviricetes</taxon>
        <taxon>Herpesvirales</taxon>
        <taxon>Orthoherpesviridae</taxon>
        <taxon>Alphaherpesvirinae</taxon>
        <taxon>Mardivirus</taxon>
        <taxon>Mardivirus columbidalpha1</taxon>
    </lineage>
</organism>
<keyword evidence="6 8" id="KW-0946">Virion</keyword>
<keyword evidence="11" id="KW-1185">Reference proteome</keyword>
<comment type="subcellular location">
    <subcellularLocation>
        <location evidence="2 8">Host cytoplasm</location>
    </subcellularLocation>
    <subcellularLocation>
        <location evidence="1 8">Host nucleus</location>
    </subcellularLocation>
    <subcellularLocation>
        <location evidence="8">Virion tegument</location>
    </subcellularLocation>
    <text evidence="8">Major tegument protein of the virion. Undergoes nucleocytoplasmic shuttling during infection. Localizes to the major sites of transcription in the infected cell nucleus.</text>
</comment>
<evidence type="ECO:0000256" key="4">
    <source>
        <dbReference type="ARBA" id="ARBA00022562"/>
    </source>
</evidence>
<evidence type="ECO:0000256" key="9">
    <source>
        <dbReference type="SAM" id="MobiDB-lite"/>
    </source>
</evidence>
<keyword evidence="5 8" id="KW-0920">Virion tegument</keyword>
<dbReference type="GO" id="GO:0019033">
    <property type="term" value="C:viral tegument"/>
    <property type="evidence" value="ECO:0007669"/>
    <property type="project" value="UniProtKB-SubCell"/>
</dbReference>
<feature type="compositionally biased region" description="Basic and acidic residues" evidence="9">
    <location>
        <begin position="20"/>
        <end position="29"/>
    </location>
</feature>
<dbReference type="EMBL" id="KX589235">
    <property type="protein sequence ID" value="ARD71374.1"/>
    <property type="molecule type" value="Genomic_DNA"/>
</dbReference>
<dbReference type="GO" id="GO:0006355">
    <property type="term" value="P:regulation of DNA-templated transcription"/>
    <property type="evidence" value="ECO:0007669"/>
    <property type="project" value="UniProtKB-UniRule"/>
</dbReference>
<dbReference type="InterPro" id="IPR005029">
    <property type="entry name" value="Herpes_UL47"/>
</dbReference>
<evidence type="ECO:0000256" key="5">
    <source>
        <dbReference type="ARBA" id="ARBA00022580"/>
    </source>
</evidence>
<evidence type="ECO:0000313" key="10">
    <source>
        <dbReference type="EMBL" id="ARD71374.1"/>
    </source>
</evidence>
<evidence type="ECO:0000256" key="8">
    <source>
        <dbReference type="RuleBase" id="RU369113"/>
    </source>
</evidence>
<evidence type="ECO:0000256" key="3">
    <source>
        <dbReference type="ARBA" id="ARBA00005238"/>
    </source>
</evidence>
<keyword evidence="8" id="KW-0426">Late protein</keyword>
<feature type="compositionally biased region" description="Basic and acidic residues" evidence="9">
    <location>
        <begin position="93"/>
        <end position="111"/>
    </location>
</feature>
<keyword evidence="7 8" id="KW-1035">Host cytoplasm</keyword>
<proteinExistence type="inferred from homology"/>
<dbReference type="GO" id="GO:0030430">
    <property type="term" value="C:host cell cytoplasm"/>
    <property type="evidence" value="ECO:0007669"/>
    <property type="project" value="UniProtKB-SubCell"/>
</dbReference>
<keyword evidence="8" id="KW-0805">Transcription regulation</keyword>
<evidence type="ECO:0000313" key="11">
    <source>
        <dbReference type="Proteomes" id="UP000202345"/>
    </source>
</evidence>
<dbReference type="GO" id="GO:0003723">
    <property type="term" value="F:RNA binding"/>
    <property type="evidence" value="ECO:0007669"/>
    <property type="project" value="UniProtKB-UniRule"/>
</dbReference>
<comment type="similarity">
    <text evidence="3 8">Belongs to the alphaherpesvirinae HHV-1 UL47 family.</text>
</comment>
<keyword evidence="4 8" id="KW-1048">Host nucleus</keyword>
<gene>
    <name evidence="10" type="ORF">CoHVHLJ_063</name>
</gene>
<accession>A0A1V0M8J7</accession>
<evidence type="ECO:0000256" key="2">
    <source>
        <dbReference type="ARBA" id="ARBA00004192"/>
    </source>
</evidence>